<organism evidence="1 2">
    <name type="scientific">Pseudobdellovibrio exovorus JSS</name>
    <dbReference type="NCBI Taxonomy" id="1184267"/>
    <lineage>
        <taxon>Bacteria</taxon>
        <taxon>Pseudomonadati</taxon>
        <taxon>Bdellovibrionota</taxon>
        <taxon>Bdellovibrionia</taxon>
        <taxon>Bdellovibrionales</taxon>
        <taxon>Pseudobdellovibrionaceae</taxon>
        <taxon>Pseudobdellovibrio</taxon>
    </lineage>
</organism>
<evidence type="ECO:0000313" key="1">
    <source>
        <dbReference type="EMBL" id="AGH94640.1"/>
    </source>
</evidence>
<name>M4V868_9BACT</name>
<dbReference type="Proteomes" id="UP000012040">
    <property type="component" value="Chromosome"/>
</dbReference>
<evidence type="ECO:0000313" key="2">
    <source>
        <dbReference type="Proteomes" id="UP000012040"/>
    </source>
</evidence>
<proteinExistence type="predicted"/>
<protein>
    <submittedName>
        <fullName evidence="1">Uncharacterized protein</fullName>
    </submittedName>
</protein>
<dbReference type="AlphaFoldDB" id="M4V868"/>
<dbReference type="OrthoDB" id="9798416at2"/>
<accession>M4V868</accession>
<dbReference type="RefSeq" id="WP_015469130.1">
    <property type="nucleotide sequence ID" value="NC_020813.1"/>
</dbReference>
<sequence>MPTRSSNWSEDVSQELRDTNYAQSFLLALLDEGDDLQTALGRLIRLYGVKEYAQLVEMEDSAIQRAINPAHNPTKGTLEKLLAPLKLSLGVKPAA</sequence>
<dbReference type="HOGENOM" id="CLU_2367155_0_0_7"/>
<dbReference type="PATRIC" id="fig|1184267.3.peg.425"/>
<dbReference type="EMBL" id="CP003537">
    <property type="protein sequence ID" value="AGH94640.1"/>
    <property type="molecule type" value="Genomic_DNA"/>
</dbReference>
<dbReference type="KEGG" id="bex:A11Q_420"/>
<reference evidence="1 2" key="1">
    <citation type="journal article" date="2013" name="ISME J.">
        <title>By their genes ye shall know them: genomic signatures of predatory bacteria.</title>
        <authorList>
            <person name="Pasternak Z."/>
            <person name="Pietrokovski S."/>
            <person name="Rotem O."/>
            <person name="Gophna U."/>
            <person name="Lurie-Weinberger M.N."/>
            <person name="Jurkevitch E."/>
        </authorList>
    </citation>
    <scope>NUCLEOTIDE SEQUENCE [LARGE SCALE GENOMIC DNA]</scope>
    <source>
        <strain evidence="1 2">JSS</strain>
    </source>
</reference>
<gene>
    <name evidence="1" type="ORF">A11Q_420</name>
</gene>
<keyword evidence="2" id="KW-1185">Reference proteome</keyword>